<name>A0A2S5GBU3_9BACL</name>
<sequence length="81" mass="9075">MIDNESFSNGEVVYVIMRNPHAQGVANIHEASVVVNPDDAERKFLYMHDSYYPLTEEVAVYASHLEADSAYRAAFGEDLHG</sequence>
<evidence type="ECO:0000313" key="2">
    <source>
        <dbReference type="Proteomes" id="UP000239047"/>
    </source>
</evidence>
<evidence type="ECO:0000313" key="1">
    <source>
        <dbReference type="EMBL" id="PPA70384.1"/>
    </source>
</evidence>
<dbReference type="RefSeq" id="WP_104058334.1">
    <property type="nucleotide sequence ID" value="NZ_PREZ01000004.1"/>
</dbReference>
<dbReference type="AlphaFoldDB" id="A0A2S5GBU3"/>
<comment type="caution">
    <text evidence="1">The sequence shown here is derived from an EMBL/GenBank/DDBJ whole genome shotgun (WGS) entry which is preliminary data.</text>
</comment>
<dbReference type="Pfam" id="PF11132">
    <property type="entry name" value="SplA"/>
    <property type="match status" value="1"/>
</dbReference>
<organism evidence="1 2">
    <name type="scientific">Jeotgalibacillus proteolyticus</name>
    <dbReference type="NCBI Taxonomy" id="2082395"/>
    <lineage>
        <taxon>Bacteria</taxon>
        <taxon>Bacillati</taxon>
        <taxon>Bacillota</taxon>
        <taxon>Bacilli</taxon>
        <taxon>Bacillales</taxon>
        <taxon>Caryophanaceae</taxon>
        <taxon>Jeotgalibacillus</taxon>
    </lineage>
</organism>
<reference evidence="1 2" key="1">
    <citation type="submission" date="2018-02" db="EMBL/GenBank/DDBJ databases">
        <title>Jeotgalibacillus proteolyticum sp. nov. a protease producing bacterium isolated from ocean sediments of Laizhou Bay.</title>
        <authorList>
            <person name="Li Y."/>
        </authorList>
    </citation>
    <scope>NUCLEOTIDE SEQUENCE [LARGE SCALE GENOMIC DNA]</scope>
    <source>
        <strain evidence="1 2">22-7</strain>
    </source>
</reference>
<accession>A0A2S5GBU3</accession>
<dbReference type="EMBL" id="PREZ01000004">
    <property type="protein sequence ID" value="PPA70384.1"/>
    <property type="molecule type" value="Genomic_DNA"/>
</dbReference>
<protein>
    <submittedName>
        <fullName evidence="1">Transcriptional regulator</fullName>
    </submittedName>
</protein>
<keyword evidence="2" id="KW-1185">Reference proteome</keyword>
<proteinExistence type="predicted"/>
<gene>
    <name evidence="1" type="ORF">C4B60_12465</name>
</gene>
<dbReference type="OrthoDB" id="2970581at2"/>
<dbReference type="Proteomes" id="UP000239047">
    <property type="component" value="Unassembled WGS sequence"/>
</dbReference>
<dbReference type="InterPro" id="IPR022608">
    <property type="entry name" value="Tscrpt_reg_SplA"/>
</dbReference>